<dbReference type="AlphaFoldDB" id="A0A7C4LN93"/>
<dbReference type="Gene3D" id="2.60.40.10">
    <property type="entry name" value="Immunoglobulins"/>
    <property type="match status" value="1"/>
</dbReference>
<reference evidence="4" key="1">
    <citation type="journal article" date="2020" name="mSystems">
        <title>Genome- and Community-Level Interaction Insights into Carbon Utilization and Element Cycling Functions of Hydrothermarchaeota in Hydrothermal Sediment.</title>
        <authorList>
            <person name="Zhou Z."/>
            <person name="Liu Y."/>
            <person name="Xu W."/>
            <person name="Pan J."/>
            <person name="Luo Z.H."/>
            <person name="Li M."/>
        </authorList>
    </citation>
    <scope>NUCLEOTIDE SEQUENCE [LARGE SCALE GENOMIC DNA]</scope>
    <source>
        <strain evidence="4">SpSt-508</strain>
    </source>
</reference>
<dbReference type="PANTHER" id="PTHR37464">
    <property type="entry name" value="BLL2463 PROTEIN"/>
    <property type="match status" value="1"/>
</dbReference>
<dbReference type="InterPro" id="IPR029062">
    <property type="entry name" value="Class_I_gatase-like"/>
</dbReference>
<dbReference type="EMBL" id="DSVQ01000018">
    <property type="protein sequence ID" value="HGT40736.1"/>
    <property type="molecule type" value="Genomic_DNA"/>
</dbReference>
<keyword evidence="2" id="KW-1133">Transmembrane helix</keyword>
<organism evidence="4">
    <name type="scientific">Schlesneria paludicola</name>
    <dbReference type="NCBI Taxonomy" id="360056"/>
    <lineage>
        <taxon>Bacteria</taxon>
        <taxon>Pseudomonadati</taxon>
        <taxon>Planctomycetota</taxon>
        <taxon>Planctomycetia</taxon>
        <taxon>Planctomycetales</taxon>
        <taxon>Planctomycetaceae</taxon>
        <taxon>Schlesneria</taxon>
    </lineage>
</organism>
<feature type="transmembrane region" description="Helical" evidence="2">
    <location>
        <begin position="12"/>
        <end position="31"/>
    </location>
</feature>
<dbReference type="NCBIfam" id="TIGR02226">
    <property type="entry name" value="two_anch"/>
    <property type="match status" value="1"/>
</dbReference>
<sequence>MNAWLTSHFFHPSLVAGGAALLAIPVIIHLINRLRYRRVRFAAMEFLLASQQRNRRRILLEQLLLLLMRMAIVAALVLLIARFILDPGQLSIFRGAKAHHVVLLDDSASMRERWAETSAFREALTVIRELLAQGAQRPDTQTFSLLLLSRPDQPYVSQRDIDEDFVLEMATRLDPATFRCTHQALDLVAGLRAAQRFLAEEKGTVQNLHVVSDFRERDWKDQKALAGVMEELIAAGVTVNLVKTVPQAQNNLAVTELSGAVQMAAAGVPLRLKVGVTNFGREPARNVRVTLSDDQVKLPLSVVFDLIEPSTTAYHEVDVRLTTPTQHRLAASLDADVLVEDNTRHLAVDVTPNVPVLIVDGQPGGEAGSYVADALAADPGSTGISALVDAPDALRRRNLDDFRALFLLNVSELPADAVEAVAHFVRGGGGVAWYVGESVRPPHYNEVLYQDGKGIFPLPLGRSPSELPADVTTSEADLVPSDHPLFAVLAGEENPFLGSVHVRRYFPPADDWVRDDQQRADGVTTLARLRNGQPLVVEQPLGAGRVVACLTTADPPWNDWARNPSFVVFQLDLLKYLARRDRALPLRTVGEPIHLALDPAAYTETVEIVSPSLDGERTTRLLASPADDGSLSAASPAPPVPPSGKPSAGVRLVATFRETDLPGIYGVRLLNQAQQTETRLLAYNVLPAEGDLELATTANLRKRLGAGNGVQIQEPGQFQWLQGDEAGSEVRSFLLWSLLVLLVVEQWFAYRLSYHPAAAAPA</sequence>
<keyword evidence="2" id="KW-0812">Transmembrane</keyword>
<proteinExistence type="predicted"/>
<comment type="caution">
    <text evidence="4">The sequence shown here is derived from an EMBL/GenBank/DDBJ whole genome shotgun (WGS) entry which is preliminary data.</text>
</comment>
<gene>
    <name evidence="4" type="ORF">ENS64_15945</name>
</gene>
<dbReference type="SUPFAM" id="SSF53300">
    <property type="entry name" value="vWA-like"/>
    <property type="match status" value="1"/>
</dbReference>
<dbReference type="InterPro" id="IPR024163">
    <property type="entry name" value="Aerotolerance_reg_N"/>
</dbReference>
<dbReference type="InterPro" id="IPR036465">
    <property type="entry name" value="vWFA_dom_sf"/>
</dbReference>
<feature type="domain" description="Aerotolerance regulator N-terminal" evidence="3">
    <location>
        <begin position="8"/>
        <end position="82"/>
    </location>
</feature>
<keyword evidence="2" id="KW-0472">Membrane</keyword>
<dbReference type="InterPro" id="IPR011933">
    <property type="entry name" value="Double_TM_dom"/>
</dbReference>
<dbReference type="PANTHER" id="PTHR37464:SF1">
    <property type="entry name" value="BLL2463 PROTEIN"/>
    <property type="match status" value="1"/>
</dbReference>
<feature type="region of interest" description="Disordered" evidence="1">
    <location>
        <begin position="625"/>
        <end position="648"/>
    </location>
</feature>
<evidence type="ECO:0000256" key="2">
    <source>
        <dbReference type="SAM" id="Phobius"/>
    </source>
</evidence>
<dbReference type="Pfam" id="PF07584">
    <property type="entry name" value="BatA"/>
    <property type="match status" value="1"/>
</dbReference>
<evidence type="ECO:0000259" key="3">
    <source>
        <dbReference type="Pfam" id="PF07584"/>
    </source>
</evidence>
<protein>
    <recommendedName>
        <fullName evidence="3">Aerotolerance regulator N-terminal domain-containing protein</fullName>
    </recommendedName>
</protein>
<feature type="transmembrane region" description="Helical" evidence="2">
    <location>
        <begin position="63"/>
        <end position="85"/>
    </location>
</feature>
<name>A0A7C4LN93_9PLAN</name>
<dbReference type="InterPro" id="IPR013783">
    <property type="entry name" value="Ig-like_fold"/>
</dbReference>
<feature type="compositionally biased region" description="Low complexity" evidence="1">
    <location>
        <begin position="625"/>
        <end position="635"/>
    </location>
</feature>
<accession>A0A7C4LN93</accession>
<evidence type="ECO:0000313" key="4">
    <source>
        <dbReference type="EMBL" id="HGT40736.1"/>
    </source>
</evidence>
<dbReference type="SUPFAM" id="SSF52317">
    <property type="entry name" value="Class I glutamine amidotransferase-like"/>
    <property type="match status" value="1"/>
</dbReference>
<evidence type="ECO:0000256" key="1">
    <source>
        <dbReference type="SAM" id="MobiDB-lite"/>
    </source>
</evidence>
<dbReference type="Gene3D" id="3.40.50.880">
    <property type="match status" value="1"/>
</dbReference>